<dbReference type="InterPro" id="IPR045249">
    <property type="entry name" value="HARBI1-like"/>
</dbReference>
<dbReference type="AlphaFoldDB" id="A0A922SC17"/>
<keyword evidence="7" id="KW-0539">Nucleus</keyword>
<comment type="similarity">
    <text evidence="3">Belongs to the HARBI1 family.</text>
</comment>
<comment type="caution">
    <text evidence="10">The sequence shown here is derived from an EMBL/GenBank/DDBJ whole genome shotgun (WGS) entry which is preliminary data.</text>
</comment>
<evidence type="ECO:0000256" key="4">
    <source>
        <dbReference type="ARBA" id="ARBA00022722"/>
    </source>
</evidence>
<dbReference type="EMBL" id="JACEFF010000750">
    <property type="protein sequence ID" value="KAH9631744.1"/>
    <property type="molecule type" value="Genomic_DNA"/>
</dbReference>
<sequence length="473" mass="54610">MDNFDTERFIIEIQSRPSIWDNSSSDYSDRDLKKKCWEEVVDLFGEQEQTVEEKKSLVATNMPNRKVVIAGAAFIFMYLLTEDRKSRKRRWWKTNLYKRRSSLLVELKSQHISGQYKNFTRMSPTDFEYLLTIIAPKISRQDTIMRSAISPQDRLALTLRFLATGDSFTSLQYTFRISKQSMSCIVPEVCEAIIKALKENIKLPKTESEWIQISNRFDELWNFPHCAGAMDGKHVILEAPVHSGTEYRNYKSNFSIVMFALVDAEYNYKFLDVGCQGRISDGGIFKETELYKKLGNNSLRLPAPEALQGRNKVVPYVFVGDSAFPLQNNIMKPYPGEYPKGSPRRIFNYRLSRARRIVENVFGITASVFRVLRKPMLLQPKTVETIVMAIAHLHNFLRNTDSSKNLYAPPGSLDSDQNGRLCEGSWRRDCEMSSLLPLNNVPRRAASTAKQIRDEFNDYFMNEGTVSWQNTYC</sequence>
<reference evidence="10" key="1">
    <citation type="journal article" date="2021" name="G3 (Bethesda)">
        <title>Genome and transcriptome analysis of the beet armyworm Spodoptera exigua reveals targets for pest control. .</title>
        <authorList>
            <person name="Simon S."/>
            <person name="Breeschoten T."/>
            <person name="Jansen H.J."/>
            <person name="Dirks R.P."/>
            <person name="Schranz M.E."/>
            <person name="Ros V.I.D."/>
        </authorList>
    </citation>
    <scope>NUCLEOTIDE SEQUENCE</scope>
    <source>
        <strain evidence="10">TB_SE_WUR_2020</strain>
    </source>
</reference>
<evidence type="ECO:0000313" key="11">
    <source>
        <dbReference type="Proteomes" id="UP000814243"/>
    </source>
</evidence>
<comment type="cofactor">
    <cofactor evidence="1">
        <name>a divalent metal cation</name>
        <dbReference type="ChEBI" id="CHEBI:60240"/>
    </cofactor>
</comment>
<protein>
    <recommendedName>
        <fullName evidence="12">DDE Tnp4 domain-containing protein</fullName>
    </recommendedName>
</protein>
<dbReference type="PANTHER" id="PTHR22930:SF269">
    <property type="entry name" value="NUCLEASE HARBI1-LIKE PROTEIN"/>
    <property type="match status" value="1"/>
</dbReference>
<feature type="domain" description="MADF" evidence="8">
    <location>
        <begin position="9"/>
        <end position="49"/>
    </location>
</feature>
<dbReference type="Pfam" id="PF10545">
    <property type="entry name" value="MADF_DNA_bdg"/>
    <property type="match status" value="1"/>
</dbReference>
<keyword evidence="6" id="KW-0378">Hydrolase</keyword>
<dbReference type="GO" id="GO:0016787">
    <property type="term" value="F:hydrolase activity"/>
    <property type="evidence" value="ECO:0007669"/>
    <property type="project" value="UniProtKB-KW"/>
</dbReference>
<dbReference type="GO" id="GO:0004518">
    <property type="term" value="F:nuclease activity"/>
    <property type="evidence" value="ECO:0007669"/>
    <property type="project" value="UniProtKB-KW"/>
</dbReference>
<proteinExistence type="inferred from homology"/>
<dbReference type="GO" id="GO:0046872">
    <property type="term" value="F:metal ion binding"/>
    <property type="evidence" value="ECO:0007669"/>
    <property type="project" value="UniProtKB-KW"/>
</dbReference>
<keyword evidence="4" id="KW-0540">Nuclease</keyword>
<evidence type="ECO:0000259" key="9">
    <source>
        <dbReference type="Pfam" id="PF13359"/>
    </source>
</evidence>
<dbReference type="GO" id="GO:0005634">
    <property type="term" value="C:nucleus"/>
    <property type="evidence" value="ECO:0007669"/>
    <property type="project" value="UniProtKB-SubCell"/>
</dbReference>
<dbReference type="InterPro" id="IPR006578">
    <property type="entry name" value="MADF-dom"/>
</dbReference>
<evidence type="ECO:0000259" key="8">
    <source>
        <dbReference type="Pfam" id="PF10545"/>
    </source>
</evidence>
<evidence type="ECO:0000256" key="1">
    <source>
        <dbReference type="ARBA" id="ARBA00001968"/>
    </source>
</evidence>
<comment type="subcellular location">
    <subcellularLocation>
        <location evidence="2">Nucleus</location>
    </subcellularLocation>
</comment>
<organism evidence="10 11">
    <name type="scientific">Spodoptera exigua</name>
    <name type="common">Beet armyworm</name>
    <name type="synonym">Noctua fulgens</name>
    <dbReference type="NCBI Taxonomy" id="7107"/>
    <lineage>
        <taxon>Eukaryota</taxon>
        <taxon>Metazoa</taxon>
        <taxon>Ecdysozoa</taxon>
        <taxon>Arthropoda</taxon>
        <taxon>Hexapoda</taxon>
        <taxon>Insecta</taxon>
        <taxon>Pterygota</taxon>
        <taxon>Neoptera</taxon>
        <taxon>Endopterygota</taxon>
        <taxon>Lepidoptera</taxon>
        <taxon>Glossata</taxon>
        <taxon>Ditrysia</taxon>
        <taxon>Noctuoidea</taxon>
        <taxon>Noctuidae</taxon>
        <taxon>Amphipyrinae</taxon>
        <taxon>Spodoptera</taxon>
    </lineage>
</organism>
<dbReference type="Proteomes" id="UP000814243">
    <property type="component" value="Unassembled WGS sequence"/>
</dbReference>
<name>A0A922SC17_SPOEX</name>
<gene>
    <name evidence="10" type="ORF">HF086_014745</name>
</gene>
<dbReference type="PANTHER" id="PTHR22930">
    <property type="match status" value="1"/>
</dbReference>
<evidence type="ECO:0000256" key="2">
    <source>
        <dbReference type="ARBA" id="ARBA00004123"/>
    </source>
</evidence>
<evidence type="ECO:0000256" key="3">
    <source>
        <dbReference type="ARBA" id="ARBA00006958"/>
    </source>
</evidence>
<keyword evidence="5" id="KW-0479">Metal-binding</keyword>
<evidence type="ECO:0000256" key="6">
    <source>
        <dbReference type="ARBA" id="ARBA00022801"/>
    </source>
</evidence>
<evidence type="ECO:0000256" key="7">
    <source>
        <dbReference type="ARBA" id="ARBA00023242"/>
    </source>
</evidence>
<dbReference type="Pfam" id="PF13359">
    <property type="entry name" value="DDE_Tnp_4"/>
    <property type="match status" value="1"/>
</dbReference>
<feature type="domain" description="DDE Tnp4" evidence="9">
    <location>
        <begin position="230"/>
        <end position="395"/>
    </location>
</feature>
<accession>A0A922SC17</accession>
<dbReference type="InterPro" id="IPR027806">
    <property type="entry name" value="HARBI1_dom"/>
</dbReference>
<evidence type="ECO:0000256" key="5">
    <source>
        <dbReference type="ARBA" id="ARBA00022723"/>
    </source>
</evidence>
<evidence type="ECO:0000313" key="10">
    <source>
        <dbReference type="EMBL" id="KAH9631744.1"/>
    </source>
</evidence>
<evidence type="ECO:0008006" key="12">
    <source>
        <dbReference type="Google" id="ProtNLM"/>
    </source>
</evidence>